<organism evidence="8 9">
    <name type="scientific">Candidatus Sulfuritelmatomonas gaucii</name>
    <dbReference type="NCBI Taxonomy" id="2043161"/>
    <lineage>
        <taxon>Bacteria</taxon>
        <taxon>Pseudomonadati</taxon>
        <taxon>Acidobacteriota</taxon>
        <taxon>Terriglobia</taxon>
        <taxon>Terriglobales</taxon>
        <taxon>Acidobacteriaceae</taxon>
        <taxon>Candidatus Sulfuritelmatomonas</taxon>
    </lineage>
</organism>
<dbReference type="EMBL" id="OKRB01000122">
    <property type="protein sequence ID" value="SPE28005.1"/>
    <property type="molecule type" value="Genomic_DNA"/>
</dbReference>
<dbReference type="SUPFAM" id="SSF49464">
    <property type="entry name" value="Carboxypeptidase regulatory domain-like"/>
    <property type="match status" value="1"/>
</dbReference>
<evidence type="ECO:0000256" key="5">
    <source>
        <dbReference type="ARBA" id="ARBA00023136"/>
    </source>
</evidence>
<dbReference type="InterPro" id="IPR039426">
    <property type="entry name" value="TonB-dep_rcpt-like"/>
</dbReference>
<dbReference type="Gene3D" id="2.40.170.20">
    <property type="entry name" value="TonB-dependent receptor, beta-barrel domain"/>
    <property type="match status" value="1"/>
</dbReference>
<dbReference type="Gene3D" id="2.60.40.1120">
    <property type="entry name" value="Carboxypeptidase-like, regulatory domain"/>
    <property type="match status" value="1"/>
</dbReference>
<sequence length="1318" mass="142023">MNQRAQNRRPSGLSGIMFHLCLIGLLVTALSANRAYAQMDEGAIVGVVTDSAGAAIPSAQVTVTSTLTGLVLTTKTNTTGDYFFAPIKTGNYIIRASAPNFETTEQDNIVVHVTDRLNIPLSLKPGNVSTTVTVTSAAPIMQTQTAETAVDVDSRFLNDAPLANRNWIFMAQEAPGVTPWAGRGGGNGDFSAGGQHAEQNNFMLDGVDNNVSNSDYIQGSESNVVPPPDAIAEFKMEGSNYSAEIGRGHGAVINATTKSGTNSFHGDVWEYNRNTIFDARVWNTAPTATIPVFHLNEFGATLGGPIIKNHLFFFGDVQEQRYVNGANPSTLSVPTPRQRRGDFSELLNPTWGNGTCPVVLYVPNSNTGTYKCSSNVVSAGPTGTLQQSGSGQYTYDGYTFAPGQNVFSQAQLDTVAQKLLQQYPCPNYAAAGQPNFGKPNGGWQTGNCNTETTLDSGPTSNNYQTILKTESDPINWDGRLDWNVSDRDLATFRVDYQHIINTNPAPLGPILDGTGSYAGHNQTWLSENYMLSETHTFSSTLINEFRFGFNYGTYANLQYNYGTNIAATLGLNGVPVNTALQEGGLPSVNPGFTTFGTHGNDPAHEGMNQYQVMDNVTKIIGTHSLKMGYQAMPMRWYSTFAAQPLGAYSYNGQFTQVSGLGGPSGNGGADFIALGTLPGGGYTNTDNMVSNNISTFTYQHFVMQYMGAYIQDDWKVTPKLTFNIGLRYEYFTPKREQSNQLGNFVGLTGQVTSNGTVASSELIYPIQLQNQKFDPNFQALMTADHVVPVYTTNPYLSAFPKMNWSPRLGAAYQIDNKTVARAGAGIFMGGFEPGGGAANLINPPQEMAAQNPVLPTCTQGTFCGSQYQFNNTLEGGLGSFQGAGGIQHNATFPEIGEEDPVMHMPYTLQYNVSVQRAFWGDTTATVAWVGSIGRHLVTGINNPAMPQAITIGGQDLHGLTTAPHFNGFFWMSWTGASSYNSMQVTVQKHYSHGLSLLGTYTWAHAFDDTTDLLGGDNTYKQAALIPPIKEFTQSGYDMRHRAVINVDYDLPFGVGRQFVNKPGVFDEIVGGWKTDMQWWIQGGFPYTVGIARVSGWQNANGGLANSAIKVADPRSSSLQPPATIGPINQSGMTTGTPSNTAANVCAAQTHTRQRWFNPCAFTDPLGVINTSNAAAVAALQPYQTGTFSYYSPVTGADNALADGKYSTTGGTSALGVDAPYVTGYAAAAPFFGSVRNDASGPGNWRLNASVFKDFRTWREQYFEFRADAFNILNHPSFGGPGNTSTNLGTNSVSLTGPFTNQNNTIDARFFQLSGSYHF</sequence>
<protein>
    <submittedName>
        <fullName evidence="8">Putative TonB-dependent receptor plug</fullName>
    </submittedName>
</protein>
<keyword evidence="4" id="KW-0812">Transmembrane</keyword>
<dbReference type="GO" id="GO:0044718">
    <property type="term" value="P:siderophore transmembrane transport"/>
    <property type="evidence" value="ECO:0007669"/>
    <property type="project" value="TreeGrafter"/>
</dbReference>
<keyword evidence="3" id="KW-1134">Transmembrane beta strand</keyword>
<evidence type="ECO:0000313" key="8">
    <source>
        <dbReference type="EMBL" id="SPE28005.1"/>
    </source>
</evidence>
<comment type="subcellular location">
    <subcellularLocation>
        <location evidence="1">Cell outer membrane</location>
        <topology evidence="1">Multi-pass membrane protein</topology>
    </subcellularLocation>
</comment>
<dbReference type="PANTHER" id="PTHR30069">
    <property type="entry name" value="TONB-DEPENDENT OUTER MEMBRANE RECEPTOR"/>
    <property type="match status" value="1"/>
</dbReference>
<dbReference type="GO" id="GO:0015344">
    <property type="term" value="F:siderophore uptake transmembrane transporter activity"/>
    <property type="evidence" value="ECO:0007669"/>
    <property type="project" value="TreeGrafter"/>
</dbReference>
<reference evidence="9" key="1">
    <citation type="submission" date="2018-02" db="EMBL/GenBank/DDBJ databases">
        <authorList>
            <person name="Hausmann B."/>
        </authorList>
    </citation>
    <scope>NUCLEOTIDE SEQUENCE [LARGE SCALE GENOMIC DNA]</scope>
    <source>
        <strain evidence="9">Peat soil MAG SbA5</strain>
    </source>
</reference>
<evidence type="ECO:0000256" key="4">
    <source>
        <dbReference type="ARBA" id="ARBA00022692"/>
    </source>
</evidence>
<dbReference type="PANTHER" id="PTHR30069:SF46">
    <property type="entry name" value="OAR PROTEIN"/>
    <property type="match status" value="1"/>
</dbReference>
<dbReference type="InterPro" id="IPR008969">
    <property type="entry name" value="CarboxyPept-like_regulatory"/>
</dbReference>
<evidence type="ECO:0000256" key="2">
    <source>
        <dbReference type="ARBA" id="ARBA00022448"/>
    </source>
</evidence>
<keyword evidence="8" id="KW-0675">Receptor</keyword>
<evidence type="ECO:0000313" key="9">
    <source>
        <dbReference type="Proteomes" id="UP000239735"/>
    </source>
</evidence>
<gene>
    <name evidence="8" type="ORF">SBA5_620002</name>
</gene>
<evidence type="ECO:0000256" key="1">
    <source>
        <dbReference type="ARBA" id="ARBA00004571"/>
    </source>
</evidence>
<dbReference type="SUPFAM" id="SSF56935">
    <property type="entry name" value="Porins"/>
    <property type="match status" value="1"/>
</dbReference>
<evidence type="ECO:0000259" key="7">
    <source>
        <dbReference type="Pfam" id="PF25183"/>
    </source>
</evidence>
<dbReference type="Pfam" id="PF13620">
    <property type="entry name" value="CarboxypepD_reg"/>
    <property type="match status" value="1"/>
</dbReference>
<dbReference type="GO" id="GO:0009279">
    <property type="term" value="C:cell outer membrane"/>
    <property type="evidence" value="ECO:0007669"/>
    <property type="project" value="UniProtKB-SubCell"/>
</dbReference>
<feature type="domain" description="TonB-dependent transporter Oar-like beta-barrel" evidence="7">
    <location>
        <begin position="256"/>
        <end position="1291"/>
    </location>
</feature>
<dbReference type="Pfam" id="PF25183">
    <property type="entry name" value="OMP_b-brl_4"/>
    <property type="match status" value="1"/>
</dbReference>
<keyword evidence="2" id="KW-0813">Transport</keyword>
<proteinExistence type="predicted"/>
<dbReference type="Proteomes" id="UP000239735">
    <property type="component" value="Unassembled WGS sequence"/>
</dbReference>
<name>A0A2N9LXS2_9BACT</name>
<keyword evidence="5" id="KW-0472">Membrane</keyword>
<evidence type="ECO:0000256" key="3">
    <source>
        <dbReference type="ARBA" id="ARBA00022452"/>
    </source>
</evidence>
<dbReference type="InterPro" id="IPR057601">
    <property type="entry name" value="Oar-like_b-barrel"/>
</dbReference>
<evidence type="ECO:0000256" key="6">
    <source>
        <dbReference type="ARBA" id="ARBA00023237"/>
    </source>
</evidence>
<dbReference type="InterPro" id="IPR036942">
    <property type="entry name" value="Beta-barrel_TonB_sf"/>
</dbReference>
<accession>A0A2N9LXS2</accession>
<keyword evidence="6" id="KW-0998">Cell outer membrane</keyword>